<proteinExistence type="predicted"/>
<keyword evidence="1" id="KW-0812">Transmembrane</keyword>
<name>A0A9P1DWK9_CUSEU</name>
<dbReference type="AlphaFoldDB" id="A0A9P1DWK9"/>
<gene>
    <name evidence="2" type="ORF">CEURO_LOCUS542</name>
</gene>
<comment type="caution">
    <text evidence="2">The sequence shown here is derived from an EMBL/GenBank/DDBJ whole genome shotgun (WGS) entry which is preliminary data.</text>
</comment>
<protein>
    <submittedName>
        <fullName evidence="2">Uncharacterized protein</fullName>
    </submittedName>
</protein>
<reference evidence="2" key="1">
    <citation type="submission" date="2022-07" db="EMBL/GenBank/DDBJ databases">
        <authorList>
            <person name="Macas J."/>
            <person name="Novak P."/>
            <person name="Neumann P."/>
        </authorList>
    </citation>
    <scope>NUCLEOTIDE SEQUENCE</scope>
</reference>
<keyword evidence="1" id="KW-1133">Transmembrane helix</keyword>
<keyword evidence="1" id="KW-0472">Membrane</keyword>
<evidence type="ECO:0000256" key="1">
    <source>
        <dbReference type="SAM" id="Phobius"/>
    </source>
</evidence>
<dbReference type="OrthoDB" id="1303755at2759"/>
<sequence length="100" mass="11689">MGVYKHNNELFPERRGISGVLPKPLDSRRGRRLRRISKRSVFLWVLLLVVLFSIYLIAFGLKMHFHGALQDDNSSLVDVHEEVPVLNVSDQIRKKPRRQK</sequence>
<accession>A0A9P1DWK9</accession>
<organism evidence="2 3">
    <name type="scientific">Cuscuta europaea</name>
    <name type="common">European dodder</name>
    <dbReference type="NCBI Taxonomy" id="41803"/>
    <lineage>
        <taxon>Eukaryota</taxon>
        <taxon>Viridiplantae</taxon>
        <taxon>Streptophyta</taxon>
        <taxon>Embryophyta</taxon>
        <taxon>Tracheophyta</taxon>
        <taxon>Spermatophyta</taxon>
        <taxon>Magnoliopsida</taxon>
        <taxon>eudicotyledons</taxon>
        <taxon>Gunneridae</taxon>
        <taxon>Pentapetalae</taxon>
        <taxon>asterids</taxon>
        <taxon>lamiids</taxon>
        <taxon>Solanales</taxon>
        <taxon>Convolvulaceae</taxon>
        <taxon>Cuscuteae</taxon>
        <taxon>Cuscuta</taxon>
        <taxon>Cuscuta subgen. Cuscuta</taxon>
    </lineage>
</organism>
<keyword evidence="3" id="KW-1185">Reference proteome</keyword>
<evidence type="ECO:0000313" key="2">
    <source>
        <dbReference type="EMBL" id="CAH9053727.1"/>
    </source>
</evidence>
<dbReference type="EMBL" id="CAMAPE010000002">
    <property type="protein sequence ID" value="CAH9053727.1"/>
    <property type="molecule type" value="Genomic_DNA"/>
</dbReference>
<evidence type="ECO:0000313" key="3">
    <source>
        <dbReference type="Proteomes" id="UP001152484"/>
    </source>
</evidence>
<feature type="transmembrane region" description="Helical" evidence="1">
    <location>
        <begin position="41"/>
        <end position="61"/>
    </location>
</feature>
<dbReference type="Proteomes" id="UP001152484">
    <property type="component" value="Unassembled WGS sequence"/>
</dbReference>